<dbReference type="Proteomes" id="UP000035682">
    <property type="component" value="Unplaced"/>
</dbReference>
<dbReference type="EMBL" id="LN609528">
    <property type="protein sequence ID" value="CEF62679.1"/>
    <property type="molecule type" value="Genomic_DNA"/>
</dbReference>
<evidence type="ECO:0000313" key="2">
    <source>
        <dbReference type="Proteomes" id="UP000035682"/>
    </source>
</evidence>
<reference evidence="1" key="1">
    <citation type="submission" date="2014-09" db="EMBL/GenBank/DDBJ databases">
        <authorList>
            <person name="Aslett A.Martin."/>
        </authorList>
    </citation>
    <scope>NUCLEOTIDE SEQUENCE</scope>
    <source>
        <strain evidence="1">ED321 Heterogonic</strain>
    </source>
</reference>
<dbReference type="WormBase" id="SRAE_1000094900">
    <property type="protein sequence ID" value="SRP02282"/>
    <property type="gene ID" value="WBGene00257549"/>
</dbReference>
<dbReference type="RefSeq" id="XP_024501881.1">
    <property type="nucleotide sequence ID" value="XM_024647844.1"/>
</dbReference>
<sequence>MENESNYLFLDLIEIGLVRKKIFQKLSSFSDISNLGKTCSQIDFIINNDKIKKTFMCYEDKQIVEIKIKDHNDSSVYELDDVEFEKYNNSSGKLDELKVFFGERICLKSCINFYIDDVVDDFEKRERLLFVEKLVEELNFNHQIRNETKILNFMIDSFDNHDIILHTLSHICHKNIKRIEVPDSIFTASNDKYDGLNFNIFENLSQFNEFVIYATPSIEIYKRLLDNKNIIDKILENLSKKENSTIILENLYHYHNKIIPYVLFFNEISKKYNIKIKCNVNFNCNGLFLRRCKNCLYETCTFFPIRELVTSIKFENGTSHNLFSIMQNWQNFTNLETLELAISDINIKECIQNNGSSVQFLSLKNCSTLKRVKFDLRSSFKENDVLKIQEVHSNLIILMVMMPSTIEVLELLNIPDLNNILSLILNIHMENLKVLIMNRVSFKDLTFLNNLKNLECYISNDNWIIEVPSTIKLLGIGHKNNKSKDDQLSINNKIINTYSNNFSKCLKSMNDQFIFFNESKYWDIYKKLLYNI</sequence>
<dbReference type="AlphaFoldDB" id="A0A090L5E7"/>
<dbReference type="GeneID" id="36375044"/>
<evidence type="ECO:0000313" key="4">
    <source>
        <dbReference type="WormBase" id="SRAE_1000094900"/>
    </source>
</evidence>
<evidence type="ECO:0000313" key="3">
    <source>
        <dbReference type="WBParaSite" id="SRAE_1000094900.1"/>
    </source>
</evidence>
<gene>
    <name evidence="1 3 4" type="ORF">SRAE_1000094900</name>
</gene>
<accession>A0A090L5E7</accession>
<reference evidence="3" key="3">
    <citation type="submission" date="2020-12" db="UniProtKB">
        <authorList>
            <consortium name="WormBaseParasite"/>
        </authorList>
    </citation>
    <scope>IDENTIFICATION</scope>
</reference>
<reference evidence="2" key="2">
    <citation type="submission" date="2014-09" db="EMBL/GenBank/DDBJ databases">
        <authorList>
            <person name="Martin A.A."/>
        </authorList>
    </citation>
    <scope>NUCLEOTIDE SEQUENCE</scope>
    <source>
        <strain evidence="2">ED321</strain>
    </source>
</reference>
<evidence type="ECO:0000313" key="1">
    <source>
        <dbReference type="EMBL" id="CEF62679.1"/>
    </source>
</evidence>
<organism evidence="1">
    <name type="scientific">Strongyloides ratti</name>
    <name type="common">Parasitic roundworm</name>
    <dbReference type="NCBI Taxonomy" id="34506"/>
    <lineage>
        <taxon>Eukaryota</taxon>
        <taxon>Metazoa</taxon>
        <taxon>Ecdysozoa</taxon>
        <taxon>Nematoda</taxon>
        <taxon>Chromadorea</taxon>
        <taxon>Rhabditida</taxon>
        <taxon>Tylenchina</taxon>
        <taxon>Panagrolaimomorpha</taxon>
        <taxon>Strongyloidoidea</taxon>
        <taxon>Strongyloididae</taxon>
        <taxon>Strongyloides</taxon>
    </lineage>
</organism>
<proteinExistence type="predicted"/>
<protein>
    <submittedName>
        <fullName evidence="3">F-box domain-containing protein</fullName>
    </submittedName>
</protein>
<name>A0A090L5E7_STRRB</name>
<dbReference type="CTD" id="36375044"/>
<dbReference type="WBParaSite" id="SRAE_1000094900.1">
    <property type="protein sequence ID" value="SRAE_1000094900.1"/>
    <property type="gene ID" value="WBGene00257549"/>
</dbReference>
<keyword evidence="2" id="KW-1185">Reference proteome</keyword>